<reference evidence="3" key="1">
    <citation type="journal article" date="2023" name="G3 (Bethesda)">
        <title>Whole genome assembly and annotation of the endangered Caribbean coral Acropora cervicornis.</title>
        <authorList>
            <person name="Selwyn J.D."/>
            <person name="Vollmer S.V."/>
        </authorList>
    </citation>
    <scope>NUCLEOTIDE SEQUENCE</scope>
    <source>
        <strain evidence="3">K2</strain>
    </source>
</reference>
<feature type="compositionally biased region" description="Polar residues" evidence="1">
    <location>
        <begin position="458"/>
        <end position="469"/>
    </location>
</feature>
<dbReference type="AlphaFoldDB" id="A0AAD9UYP9"/>
<dbReference type="SMART" id="SM00198">
    <property type="entry name" value="SCP"/>
    <property type="match status" value="1"/>
</dbReference>
<evidence type="ECO:0000256" key="1">
    <source>
        <dbReference type="SAM" id="MobiDB-lite"/>
    </source>
</evidence>
<organism evidence="3 4">
    <name type="scientific">Acropora cervicornis</name>
    <name type="common">Staghorn coral</name>
    <dbReference type="NCBI Taxonomy" id="6130"/>
    <lineage>
        <taxon>Eukaryota</taxon>
        <taxon>Metazoa</taxon>
        <taxon>Cnidaria</taxon>
        <taxon>Anthozoa</taxon>
        <taxon>Hexacorallia</taxon>
        <taxon>Scleractinia</taxon>
        <taxon>Astrocoeniina</taxon>
        <taxon>Acroporidae</taxon>
        <taxon>Acropora</taxon>
    </lineage>
</organism>
<evidence type="ECO:0000259" key="2">
    <source>
        <dbReference type="SMART" id="SM00198"/>
    </source>
</evidence>
<feature type="domain" description="SCP" evidence="2">
    <location>
        <begin position="703"/>
        <end position="840"/>
    </location>
</feature>
<name>A0AAD9UYP9_ACRCE</name>
<protein>
    <submittedName>
        <fullName evidence="3">Cell wall protein PRY3</fullName>
    </submittedName>
</protein>
<dbReference type="PANTHER" id="PTHR10334">
    <property type="entry name" value="CYSTEINE-RICH SECRETORY PROTEIN-RELATED"/>
    <property type="match status" value="1"/>
</dbReference>
<sequence>MVAQGCRNAPAARFISVTLHVDKSLKMAAKLGDCQKLGLSRKGEKAAHHAFKHQWSRIFSVNRKDNSAKTAKLQHSKRAFKKKEKLEILKCPGHEKETAQNDILVKELALSSEILGDSRPAVKKGNEKHTGPKRKIQKGNTVARNIGLPYPVSRPVGQKRTLISLPPLTNGKPVLGNGNPESRTLLTAIGLLFNKKNHFEKDSNALTLAKVLLDRDQSFDSNRLTHDHYLHSVESQLDSLFDILRSLNASLSQKSMVGERKSTIHTELVNPTELGVAILRLLFGHNANLVMEPWNEQVLINGQTAARVSSHAHPRISSSRIRLPLYMRTFDHNKSIARRKHHKMSFSFALAKAISELIKSMAKEDLNNYMQKMHTRNKFARQEHLAKIPERYWPSKKKIDVQGNRKSWVLLKIPKSSEDIIHHQTTADEALKEHDEEIESDKASAGIVDTLGKLSLDSNDGNTETQLKNGMNKDTRKDPTPEIKGSPTVKVGYSVRILPSLQGSSGIQARVNQQTNTVKPLSNSQSTQAFADAVQKLLRAVQFSIKSLQGKQVIGHVPNISAVTNENPENAVNNRISPIVSDQLRTTEKTNTGTVRGISNSPTAINTIQLLEKQPVIPSTPTGLGPDKLSAFARARGQNGAATHENTILDPWKDLEPITKSISPTKKLGPSGNVLFESATELGVPRGAQNTDTVSHIQEDLELFAEKALQAHNHYREEHHASRLRWSDELAAQAEKLAYDMAMKGMVERSDVASAMGYGENVAKITGVPFNDAGSVATDVWYSESSNYSYSYPRVTAQTDAFTQLVWRETTEIGMGCAKDIATNDLYVVALYKPPGNNRRLLRENVMNKGAMTEDVYATIFKRTQ</sequence>
<comment type="caution">
    <text evidence="3">The sequence shown here is derived from an EMBL/GenBank/DDBJ whole genome shotgun (WGS) entry which is preliminary data.</text>
</comment>
<evidence type="ECO:0000313" key="4">
    <source>
        <dbReference type="Proteomes" id="UP001249851"/>
    </source>
</evidence>
<dbReference type="EMBL" id="JARQWQ010000066">
    <property type="protein sequence ID" value="KAK2554853.1"/>
    <property type="molecule type" value="Genomic_DNA"/>
</dbReference>
<proteinExistence type="predicted"/>
<accession>A0AAD9UYP9</accession>
<keyword evidence="4" id="KW-1185">Reference proteome</keyword>
<dbReference type="Gene3D" id="3.40.33.10">
    <property type="entry name" value="CAP"/>
    <property type="match status" value="1"/>
</dbReference>
<dbReference type="InterPro" id="IPR001283">
    <property type="entry name" value="CRISP-related"/>
</dbReference>
<dbReference type="InterPro" id="IPR014044">
    <property type="entry name" value="CAP_dom"/>
</dbReference>
<dbReference type="Proteomes" id="UP001249851">
    <property type="component" value="Unassembled WGS sequence"/>
</dbReference>
<gene>
    <name evidence="3" type="ORF">P5673_023497</name>
</gene>
<evidence type="ECO:0000313" key="3">
    <source>
        <dbReference type="EMBL" id="KAK2554853.1"/>
    </source>
</evidence>
<reference evidence="3" key="2">
    <citation type="journal article" date="2023" name="Science">
        <title>Genomic signatures of disease resistance in endangered staghorn corals.</title>
        <authorList>
            <person name="Vollmer S.V."/>
            <person name="Selwyn J.D."/>
            <person name="Despard B.A."/>
            <person name="Roesel C.L."/>
        </authorList>
    </citation>
    <scope>NUCLEOTIDE SEQUENCE</scope>
    <source>
        <strain evidence="3">K2</strain>
    </source>
</reference>
<dbReference type="SUPFAM" id="SSF55797">
    <property type="entry name" value="PR-1-like"/>
    <property type="match status" value="1"/>
</dbReference>
<feature type="region of interest" description="Disordered" evidence="1">
    <location>
        <begin position="458"/>
        <end position="487"/>
    </location>
</feature>
<dbReference type="Pfam" id="PF00188">
    <property type="entry name" value="CAP"/>
    <property type="match status" value="1"/>
</dbReference>
<dbReference type="PRINTS" id="PR00837">
    <property type="entry name" value="V5TPXLIKE"/>
</dbReference>
<feature type="compositionally biased region" description="Basic and acidic residues" evidence="1">
    <location>
        <begin position="471"/>
        <end position="481"/>
    </location>
</feature>
<dbReference type="InterPro" id="IPR035940">
    <property type="entry name" value="CAP_sf"/>
</dbReference>